<sequence>MNQTNLNLLDNILHNLSTQCRIPYKQLFLLRSSINPDIASNVENFFQAYSQLLWICRDVAGDIRTAIIDFRNAILPTLENEKLPTSVKIEIIDGWMSRTQAGHAHVDKLPTQFERLAKDLRQFSQELENDNETIVPMRCSSFCVITQVTEWFSRKLRSSRYSAHRQNSHDFDAPLLDEASARPISPIATAVWAATDKSTPSGSPRKRWKAFRNVKNFLSSLKSKTHLEARRNTSDEVLEDARIIFETSKTISVLGTETKVFIDAYAQLFQIVEDVRKLLLQSHTLQKSVDSTHFERLWTPSRKCSRRTRNCRDHDYDHDYDLFIRYWLGALLFRLSHSAES</sequence>
<reference evidence="2" key="1">
    <citation type="submission" date="2024-04" db="EMBL/GenBank/DDBJ databases">
        <authorList>
            <person name="Shaw F."/>
            <person name="Minotto A."/>
        </authorList>
    </citation>
    <scope>NUCLEOTIDE SEQUENCE [LARGE SCALE GENOMIC DNA]</scope>
</reference>
<protein>
    <recommendedName>
        <fullName evidence="3">Fungal N-terminal domain-containing protein</fullName>
    </recommendedName>
</protein>
<organism evidence="1 2">
    <name type="scientific">Somion occarium</name>
    <dbReference type="NCBI Taxonomy" id="3059160"/>
    <lineage>
        <taxon>Eukaryota</taxon>
        <taxon>Fungi</taxon>
        <taxon>Dikarya</taxon>
        <taxon>Basidiomycota</taxon>
        <taxon>Agaricomycotina</taxon>
        <taxon>Agaricomycetes</taxon>
        <taxon>Polyporales</taxon>
        <taxon>Cerrenaceae</taxon>
        <taxon>Somion</taxon>
    </lineage>
</organism>
<evidence type="ECO:0000313" key="1">
    <source>
        <dbReference type="EMBL" id="CAL1715597.1"/>
    </source>
</evidence>
<name>A0ABP1E7P0_9APHY</name>
<dbReference type="Proteomes" id="UP001497453">
    <property type="component" value="Chromosome 8"/>
</dbReference>
<evidence type="ECO:0008006" key="3">
    <source>
        <dbReference type="Google" id="ProtNLM"/>
    </source>
</evidence>
<accession>A0ABP1E7P0</accession>
<dbReference type="EMBL" id="OZ037951">
    <property type="protein sequence ID" value="CAL1715597.1"/>
    <property type="molecule type" value="Genomic_DNA"/>
</dbReference>
<evidence type="ECO:0000313" key="2">
    <source>
        <dbReference type="Proteomes" id="UP001497453"/>
    </source>
</evidence>
<proteinExistence type="predicted"/>
<keyword evidence="2" id="KW-1185">Reference proteome</keyword>
<gene>
    <name evidence="1" type="ORF">GFSPODELE1_LOCUS10309</name>
</gene>